<proteinExistence type="predicted"/>
<dbReference type="AlphaFoldDB" id="A0A7C2Z4S9"/>
<sequence>MYKEEFKLLYHPNYIDSVEEEKHPKKEVEKEINPCEDVESNYKAEIEKLSEEIYRLNLAISSLEEERRKLIEEKSNLLKKLEDKERLDNFMENILNNMLEMLSKEKENAKNEAINFAINILKRLLLADVLPKEEALVRALSKVFESGIDLKGEINLYLNPTDFQRINPYLEKLKERAEGFFSINPMVREELNEGEFIIETQKLWIERRYEDLLQDIIEDMRDERGLQGLS</sequence>
<dbReference type="InterPro" id="IPR018035">
    <property type="entry name" value="Flagellar_FliH/T3SS_HrpE"/>
</dbReference>
<organism evidence="3">
    <name type="scientific">Hydrogenobacter sp</name>
    <dbReference type="NCBI Taxonomy" id="2152829"/>
    <lineage>
        <taxon>Bacteria</taxon>
        <taxon>Pseudomonadati</taxon>
        <taxon>Aquificota</taxon>
        <taxon>Aquificia</taxon>
        <taxon>Aquificales</taxon>
        <taxon>Aquificaceae</taxon>
        <taxon>Hydrogenobacter</taxon>
    </lineage>
</organism>
<name>A0A7C2Z4S9_9AQUI</name>
<keyword evidence="1" id="KW-0175">Coiled coil</keyword>
<evidence type="ECO:0000256" key="1">
    <source>
        <dbReference type="SAM" id="Coils"/>
    </source>
</evidence>
<evidence type="ECO:0000259" key="2">
    <source>
        <dbReference type="Pfam" id="PF02108"/>
    </source>
</evidence>
<reference evidence="3" key="1">
    <citation type="journal article" date="2020" name="mSystems">
        <title>Genome- and Community-Level Interaction Insights into Carbon Utilization and Element Cycling Functions of Hydrothermarchaeota in Hydrothermal Sediment.</title>
        <authorList>
            <person name="Zhou Z."/>
            <person name="Liu Y."/>
            <person name="Xu W."/>
            <person name="Pan J."/>
            <person name="Luo Z.H."/>
            <person name="Li M."/>
        </authorList>
    </citation>
    <scope>NUCLEOTIDE SEQUENCE [LARGE SCALE GENOMIC DNA]</scope>
    <source>
        <strain evidence="3">SpSt-132</strain>
    </source>
</reference>
<evidence type="ECO:0000313" key="3">
    <source>
        <dbReference type="EMBL" id="HEW45084.1"/>
    </source>
</evidence>
<protein>
    <recommendedName>
        <fullName evidence="2">Flagellar assembly protein FliH/Type III secretion system HrpE domain-containing protein</fullName>
    </recommendedName>
</protein>
<feature type="domain" description="Flagellar assembly protein FliH/Type III secretion system HrpE" evidence="2">
    <location>
        <begin position="91"/>
        <end position="205"/>
    </location>
</feature>
<gene>
    <name evidence="3" type="ORF">ENO47_00175</name>
</gene>
<dbReference type="EMBL" id="DSFP01000004">
    <property type="protein sequence ID" value="HEW45084.1"/>
    <property type="molecule type" value="Genomic_DNA"/>
</dbReference>
<comment type="caution">
    <text evidence="3">The sequence shown here is derived from an EMBL/GenBank/DDBJ whole genome shotgun (WGS) entry which is preliminary data.</text>
</comment>
<feature type="coiled-coil region" evidence="1">
    <location>
        <begin position="46"/>
        <end position="119"/>
    </location>
</feature>
<accession>A0A7C2Z4S9</accession>
<dbReference type="Pfam" id="PF02108">
    <property type="entry name" value="FliH"/>
    <property type="match status" value="1"/>
</dbReference>